<evidence type="ECO:0000256" key="7">
    <source>
        <dbReference type="ARBA" id="ARBA00023136"/>
    </source>
</evidence>
<protein>
    <submittedName>
        <fullName evidence="9">C4-dicarboxylate ABC transporter</fullName>
    </submittedName>
</protein>
<feature type="transmembrane region" description="Helical" evidence="8">
    <location>
        <begin position="228"/>
        <end position="251"/>
    </location>
</feature>
<dbReference type="PANTHER" id="PTHR31686:SF1">
    <property type="entry name" value="SULFITE EFFLUX PUMP SSU1"/>
    <property type="match status" value="1"/>
</dbReference>
<reference evidence="9 10" key="1">
    <citation type="submission" date="2019-12" db="EMBL/GenBank/DDBJ databases">
        <authorList>
            <person name="Li J."/>
            <person name="Shi Y."/>
            <person name="Xu G."/>
            <person name="Xiao D."/>
            <person name="Ran X."/>
        </authorList>
    </citation>
    <scope>NUCLEOTIDE SEQUENCE [LARGE SCALE GENOMIC DNA]</scope>
    <source>
        <strain evidence="9 10">JCM 15915</strain>
    </source>
</reference>
<dbReference type="EMBL" id="WOGT01000003">
    <property type="protein sequence ID" value="MUN54831.1"/>
    <property type="molecule type" value="Genomic_DNA"/>
</dbReference>
<keyword evidence="4" id="KW-1003">Cell membrane</keyword>
<evidence type="ECO:0000256" key="2">
    <source>
        <dbReference type="ARBA" id="ARBA00008566"/>
    </source>
</evidence>
<evidence type="ECO:0000313" key="9">
    <source>
        <dbReference type="EMBL" id="MUN54831.1"/>
    </source>
</evidence>
<feature type="transmembrane region" description="Helical" evidence="8">
    <location>
        <begin position="130"/>
        <end position="151"/>
    </location>
</feature>
<dbReference type="InterPro" id="IPR038665">
    <property type="entry name" value="Voltage-dep_anion_channel_sf"/>
</dbReference>
<dbReference type="InterPro" id="IPR004695">
    <property type="entry name" value="SLAC1/Mae1/Ssu1/TehA"/>
</dbReference>
<keyword evidence="3" id="KW-0813">Transport</keyword>
<evidence type="ECO:0000256" key="4">
    <source>
        <dbReference type="ARBA" id="ARBA00022475"/>
    </source>
</evidence>
<name>A0A7K1LI17_9MICC</name>
<evidence type="ECO:0000256" key="8">
    <source>
        <dbReference type="SAM" id="Phobius"/>
    </source>
</evidence>
<dbReference type="GO" id="GO:0005886">
    <property type="term" value="C:plasma membrane"/>
    <property type="evidence" value="ECO:0007669"/>
    <property type="project" value="UniProtKB-SubCell"/>
</dbReference>
<comment type="similarity">
    <text evidence="2">Belongs to the tellurite-resistance/dicarboxylate transporter (TDT) family.</text>
</comment>
<keyword evidence="5 8" id="KW-0812">Transmembrane</keyword>
<dbReference type="Gene3D" id="1.50.10.150">
    <property type="entry name" value="Voltage-dependent anion channel"/>
    <property type="match status" value="1"/>
</dbReference>
<comment type="caution">
    <text evidence="9">The sequence shown here is derived from an EMBL/GenBank/DDBJ whole genome shotgun (WGS) entry which is preliminary data.</text>
</comment>
<proteinExistence type="inferred from homology"/>
<dbReference type="Pfam" id="PF03595">
    <property type="entry name" value="SLAC1"/>
    <property type="match status" value="1"/>
</dbReference>
<organism evidence="9 10">
    <name type="scientific">Rothia koreensis</name>
    <dbReference type="NCBI Taxonomy" id="592378"/>
    <lineage>
        <taxon>Bacteria</taxon>
        <taxon>Bacillati</taxon>
        <taxon>Actinomycetota</taxon>
        <taxon>Actinomycetes</taxon>
        <taxon>Micrococcales</taxon>
        <taxon>Micrococcaceae</taxon>
        <taxon>Rothia</taxon>
    </lineage>
</organism>
<feature type="transmembrane region" description="Helical" evidence="8">
    <location>
        <begin position="191"/>
        <end position="216"/>
    </location>
</feature>
<dbReference type="Proteomes" id="UP000462152">
    <property type="component" value="Unassembled WGS sequence"/>
</dbReference>
<feature type="transmembrane region" description="Helical" evidence="8">
    <location>
        <begin position="305"/>
        <end position="324"/>
    </location>
</feature>
<evidence type="ECO:0000256" key="3">
    <source>
        <dbReference type="ARBA" id="ARBA00022448"/>
    </source>
</evidence>
<feature type="transmembrane region" description="Helical" evidence="8">
    <location>
        <begin position="271"/>
        <end position="293"/>
    </location>
</feature>
<dbReference type="AlphaFoldDB" id="A0A7K1LI17"/>
<gene>
    <name evidence="9" type="ORF">GMA10_06340</name>
</gene>
<feature type="transmembrane region" description="Helical" evidence="8">
    <location>
        <begin position="163"/>
        <end position="185"/>
    </location>
</feature>
<feature type="transmembrane region" description="Helical" evidence="8">
    <location>
        <begin position="95"/>
        <end position="118"/>
    </location>
</feature>
<dbReference type="InterPro" id="IPR051629">
    <property type="entry name" value="Sulfite_efflux_TDT"/>
</dbReference>
<evidence type="ECO:0000256" key="6">
    <source>
        <dbReference type="ARBA" id="ARBA00022989"/>
    </source>
</evidence>
<feature type="transmembrane region" description="Helical" evidence="8">
    <location>
        <begin position="50"/>
        <end position="74"/>
    </location>
</feature>
<keyword evidence="6 8" id="KW-1133">Transmembrane helix</keyword>
<evidence type="ECO:0000256" key="5">
    <source>
        <dbReference type="ARBA" id="ARBA00022692"/>
    </source>
</evidence>
<dbReference type="PANTHER" id="PTHR31686">
    <property type="match status" value="1"/>
</dbReference>
<feature type="transmembrane region" description="Helical" evidence="8">
    <location>
        <begin position="330"/>
        <end position="352"/>
    </location>
</feature>
<dbReference type="GO" id="GO:0000319">
    <property type="term" value="F:sulfite transmembrane transporter activity"/>
    <property type="evidence" value="ECO:0007669"/>
    <property type="project" value="TreeGrafter"/>
</dbReference>
<dbReference type="OrthoDB" id="958273at2"/>
<dbReference type="RefSeq" id="WP_129314852.1">
    <property type="nucleotide sequence ID" value="NZ_NOIQ01000003.1"/>
</dbReference>
<sequence>MLRSAQHFDTRPLEDLASEGRPTVVPAGPAWFGSVMGTSLLSSLLRAHGIAVLDVVLCLIGWALLILLTVGFLARCVRRPRVLRDSLSKHSEVSAWGMVSMGCLSMGSATSTVIPHWLPQLETTAWSVDWVLWFIGTAIGWVSAVGFAAKLMKIHHERPLPAWGLPVVAPMVTATTGAQLVAHAASPHGAILTGLLSVGSFFVALAMGVAVFGVAYEHSWRHEALPAAAAASSFIPLGIVGQSTAAAQSLAMAAAPFVSPGVDSILSEIAHGYGVVVLCIGIPVFAWAAATTYRQFLRGMPFTPGWWAMTFPVGTCSLGTHLMGWDLLSLALLLVLAVHWCIAATGSVTNLARAVATARPVRPSR</sequence>
<keyword evidence="7 8" id="KW-0472">Membrane</keyword>
<evidence type="ECO:0000313" key="10">
    <source>
        <dbReference type="Proteomes" id="UP000462152"/>
    </source>
</evidence>
<keyword evidence="10" id="KW-1185">Reference proteome</keyword>
<dbReference type="CDD" id="cd09320">
    <property type="entry name" value="TDT_like_2"/>
    <property type="match status" value="1"/>
</dbReference>
<comment type="subcellular location">
    <subcellularLocation>
        <location evidence="1">Cell membrane</location>
        <topology evidence="1">Multi-pass membrane protein</topology>
    </subcellularLocation>
</comment>
<evidence type="ECO:0000256" key="1">
    <source>
        <dbReference type="ARBA" id="ARBA00004651"/>
    </source>
</evidence>
<accession>A0A7K1LI17</accession>